<feature type="binding site" evidence="1">
    <location>
        <position position="49"/>
    </location>
    <ligand>
        <name>Mg(2+)</name>
        <dbReference type="ChEBI" id="CHEBI:18420"/>
        <label>4</label>
    </ligand>
</feature>
<dbReference type="CDD" id="cd02194">
    <property type="entry name" value="ThiL"/>
    <property type="match status" value="1"/>
</dbReference>
<comment type="miscellaneous">
    <text evidence="1">Reaction mechanism of ThiL seems to utilize a direct, inline transfer of the gamma-phosphate of ATP to TMP rather than a phosphorylated enzyme intermediate.</text>
</comment>
<feature type="binding site" evidence="1">
    <location>
        <position position="50"/>
    </location>
    <ligand>
        <name>Mg(2+)</name>
        <dbReference type="ChEBI" id="CHEBI:18420"/>
        <label>1</label>
    </ligand>
</feature>
<dbReference type="InterPro" id="IPR016188">
    <property type="entry name" value="PurM-like_N"/>
</dbReference>
<dbReference type="Gene3D" id="3.90.650.10">
    <property type="entry name" value="PurM-like C-terminal domain"/>
    <property type="match status" value="1"/>
</dbReference>
<dbReference type="Gene3D" id="3.30.1330.10">
    <property type="entry name" value="PurM-like, N-terminal domain"/>
    <property type="match status" value="1"/>
</dbReference>
<feature type="binding site" evidence="1">
    <location>
        <position position="51"/>
    </location>
    <ligand>
        <name>Mg(2+)</name>
        <dbReference type="ChEBI" id="CHEBI:18420"/>
        <label>2</label>
    </ligand>
</feature>
<feature type="binding site" evidence="1">
    <location>
        <position position="80"/>
    </location>
    <ligand>
        <name>Mg(2+)</name>
        <dbReference type="ChEBI" id="CHEBI:18420"/>
        <label>3</label>
    </ligand>
</feature>
<dbReference type="NCBIfam" id="TIGR01379">
    <property type="entry name" value="thiL"/>
    <property type="match status" value="1"/>
</dbReference>
<reference evidence="3 4" key="1">
    <citation type="submission" date="2021-03" db="EMBL/GenBank/DDBJ databases">
        <title>Sequencing the genomes of 1000 actinobacteria strains.</title>
        <authorList>
            <person name="Klenk H.-P."/>
        </authorList>
    </citation>
    <scope>NUCLEOTIDE SEQUENCE [LARGE SCALE GENOMIC DNA]</scope>
    <source>
        <strain evidence="3 4">DSM 24221</strain>
    </source>
</reference>
<dbReference type="Proteomes" id="UP001519362">
    <property type="component" value="Unassembled WGS sequence"/>
</dbReference>
<comment type="caution">
    <text evidence="1">Lacks conserved residue(s) required for the propagation of feature annotation.</text>
</comment>
<dbReference type="HAMAP" id="MF_02128">
    <property type="entry name" value="TMP_kinase"/>
    <property type="match status" value="1"/>
</dbReference>
<name>A0ABS4ZEY1_9MICO</name>
<feature type="binding site" evidence="1">
    <location>
        <position position="80"/>
    </location>
    <ligand>
        <name>Mg(2+)</name>
        <dbReference type="ChEBI" id="CHEBI:18420"/>
        <label>2</label>
    </ligand>
</feature>
<evidence type="ECO:0000259" key="2">
    <source>
        <dbReference type="Pfam" id="PF00586"/>
    </source>
</evidence>
<comment type="pathway">
    <text evidence="1">Cofactor biosynthesis; thiamine diphosphate biosynthesis; thiamine diphosphate from thiamine phosphate: step 1/1.</text>
</comment>
<feature type="binding site" evidence="1">
    <location>
        <position position="130"/>
    </location>
    <ligand>
        <name>Mg(2+)</name>
        <dbReference type="ChEBI" id="CHEBI:18420"/>
        <label>1</label>
    </ligand>
</feature>
<dbReference type="SUPFAM" id="SSF55326">
    <property type="entry name" value="PurM N-terminal domain-like"/>
    <property type="match status" value="1"/>
</dbReference>
<organism evidence="3 4">
    <name type="scientific">Microbacterium amylolyticum</name>
    <dbReference type="NCBI Taxonomy" id="936337"/>
    <lineage>
        <taxon>Bacteria</taxon>
        <taxon>Bacillati</taxon>
        <taxon>Actinomycetota</taxon>
        <taxon>Actinomycetes</taxon>
        <taxon>Micrococcales</taxon>
        <taxon>Microbacteriaceae</taxon>
        <taxon>Microbacterium</taxon>
    </lineage>
</organism>
<evidence type="ECO:0000256" key="1">
    <source>
        <dbReference type="HAMAP-Rule" id="MF_02128"/>
    </source>
</evidence>
<dbReference type="PIRSF" id="PIRSF005303">
    <property type="entry name" value="Thiam_monoph_kin"/>
    <property type="match status" value="1"/>
</dbReference>
<feature type="binding site" evidence="1">
    <location>
        <position position="36"/>
    </location>
    <ligand>
        <name>Mg(2+)</name>
        <dbReference type="ChEBI" id="CHEBI:18420"/>
        <label>4</label>
    </ligand>
</feature>
<dbReference type="InterPro" id="IPR006283">
    <property type="entry name" value="ThiL-like"/>
</dbReference>
<feature type="binding site" evidence="1">
    <location>
        <position position="36"/>
    </location>
    <ligand>
        <name>Mg(2+)</name>
        <dbReference type="ChEBI" id="CHEBI:18420"/>
        <label>3</label>
    </ligand>
</feature>
<keyword evidence="1 3" id="KW-0418">Kinase</keyword>
<keyword evidence="1" id="KW-0479">Metal-binding</keyword>
<evidence type="ECO:0000313" key="4">
    <source>
        <dbReference type="Proteomes" id="UP001519362"/>
    </source>
</evidence>
<feature type="binding site" evidence="1">
    <location>
        <position position="80"/>
    </location>
    <ligand>
        <name>Mg(2+)</name>
        <dbReference type="ChEBI" id="CHEBI:18420"/>
        <label>4</label>
    </ligand>
</feature>
<keyword evidence="1 3" id="KW-0808">Transferase</keyword>
<feature type="binding site" evidence="1">
    <location>
        <begin position="129"/>
        <end position="130"/>
    </location>
    <ligand>
        <name>ATP</name>
        <dbReference type="ChEBI" id="CHEBI:30616"/>
    </ligand>
</feature>
<keyword evidence="1" id="KW-0067">ATP-binding</keyword>
<accession>A0ABS4ZEY1</accession>
<evidence type="ECO:0000313" key="3">
    <source>
        <dbReference type="EMBL" id="MBP2435850.1"/>
    </source>
</evidence>
<dbReference type="InterPro" id="IPR036676">
    <property type="entry name" value="PurM-like_C_sf"/>
</dbReference>
<dbReference type="EC" id="2.7.4.16" evidence="1"/>
<protein>
    <recommendedName>
        <fullName evidence="1">Thiamine-monophosphate kinase</fullName>
        <shortName evidence="1">TMP kinase</shortName>
        <shortName evidence="1">Thiamine-phosphate kinase</shortName>
        <ecNumber evidence="1">2.7.4.16</ecNumber>
    </recommendedName>
</protein>
<dbReference type="Pfam" id="PF00586">
    <property type="entry name" value="AIRS"/>
    <property type="match status" value="1"/>
</dbReference>
<comment type="similarity">
    <text evidence="1">Belongs to the thiamine-monophosphate kinase family.</text>
</comment>
<keyword evidence="1" id="KW-0547">Nucleotide-binding</keyword>
<comment type="function">
    <text evidence="1">Catalyzes the ATP-dependent phosphorylation of thiamine-monophosphate (TMP) to form thiamine-pyrophosphate (TPP), the active form of vitamin B1.</text>
</comment>
<keyword evidence="1" id="KW-0784">Thiamine biosynthesis</keyword>
<feature type="binding site" evidence="1">
    <location>
        <position position="58"/>
    </location>
    <ligand>
        <name>substrate</name>
    </ligand>
</feature>
<dbReference type="SUPFAM" id="SSF56042">
    <property type="entry name" value="PurM C-terminal domain-like"/>
    <property type="match status" value="1"/>
</dbReference>
<feature type="binding site" evidence="1">
    <location>
        <position position="51"/>
    </location>
    <ligand>
        <name>Mg(2+)</name>
        <dbReference type="ChEBI" id="CHEBI:18420"/>
        <label>1</label>
    </ligand>
</feature>
<keyword evidence="4" id="KW-1185">Reference proteome</keyword>
<comment type="caution">
    <text evidence="3">The sequence shown here is derived from an EMBL/GenBank/DDBJ whole genome shotgun (WGS) entry which is preliminary data.</text>
</comment>
<dbReference type="InterPro" id="IPR036921">
    <property type="entry name" value="PurM-like_N_sf"/>
</dbReference>
<feature type="binding site" evidence="1">
    <location>
        <position position="233"/>
    </location>
    <ligand>
        <name>Mg(2+)</name>
        <dbReference type="ChEBI" id="CHEBI:18420"/>
        <label>3</label>
    </ligand>
</feature>
<feature type="binding site" evidence="1">
    <location>
        <position position="155"/>
    </location>
    <ligand>
        <name>ATP</name>
        <dbReference type="ChEBI" id="CHEBI:30616"/>
    </ligand>
</feature>
<feature type="binding site" evidence="1">
    <location>
        <position position="274"/>
    </location>
    <ligand>
        <name>substrate</name>
    </ligand>
</feature>
<keyword evidence="1" id="KW-0460">Magnesium</keyword>
<feature type="binding site" evidence="1">
    <location>
        <position position="318"/>
    </location>
    <ligand>
        <name>substrate</name>
    </ligand>
</feature>
<dbReference type="GO" id="GO:0009030">
    <property type="term" value="F:thiamine-phosphate kinase activity"/>
    <property type="evidence" value="ECO:0007669"/>
    <property type="project" value="UniProtKB-EC"/>
</dbReference>
<comment type="catalytic activity">
    <reaction evidence="1">
        <text>thiamine phosphate + ATP = thiamine diphosphate + ADP</text>
        <dbReference type="Rhea" id="RHEA:15913"/>
        <dbReference type="ChEBI" id="CHEBI:30616"/>
        <dbReference type="ChEBI" id="CHEBI:37575"/>
        <dbReference type="ChEBI" id="CHEBI:58937"/>
        <dbReference type="ChEBI" id="CHEBI:456216"/>
        <dbReference type="EC" id="2.7.4.16"/>
    </reaction>
</comment>
<feature type="binding site" evidence="1">
    <location>
        <position position="236"/>
    </location>
    <ligand>
        <name>Mg(2+)</name>
        <dbReference type="ChEBI" id="CHEBI:18420"/>
        <label>5</label>
    </ligand>
</feature>
<dbReference type="RefSeq" id="WP_165131773.1">
    <property type="nucleotide sequence ID" value="NZ_CP049253.1"/>
</dbReference>
<dbReference type="PANTHER" id="PTHR30270">
    <property type="entry name" value="THIAMINE-MONOPHOSPHATE KINASE"/>
    <property type="match status" value="1"/>
</dbReference>
<sequence length="328" mass="33561">MHDSTPIGQLSEREILARIAVRTGRASAAEIAIGDDAAVIASSGRVVATTDTLIDGPDFRLAWTTGYDLGWKAAAVNLADIAAMGATPTALIVALAMPNDTEIGFVEAMADGLREACEALAPGCGVVGGDLTQSATLMVAVTALGDMDGREPVRRAGAGVGDVVAIAGEMGVAARGLEVLFTRFCDVDGHATPIDRDQLESGELRAIEMQLRPKPPLGLGPVAAMAGATAMMDVSDGLALDASRLAESSGVTIDFESAALGSSGDLARALRGGEDHALLATFSTDDLAPGFRAIGRVVAAQPSPVLVDGEPYTGETGWDPYSDWNGQV</sequence>
<feature type="binding site" evidence="1">
    <location>
        <position position="235"/>
    </location>
    <ligand>
        <name>ATP</name>
        <dbReference type="ChEBI" id="CHEBI:30616"/>
    </ligand>
</feature>
<dbReference type="PANTHER" id="PTHR30270:SF0">
    <property type="entry name" value="THIAMINE-MONOPHOSPHATE KINASE"/>
    <property type="match status" value="1"/>
</dbReference>
<feature type="domain" description="PurM-like N-terminal" evidence="2">
    <location>
        <begin position="34"/>
        <end position="145"/>
    </location>
</feature>
<dbReference type="EMBL" id="JAGIOL010000001">
    <property type="protein sequence ID" value="MBP2435850.1"/>
    <property type="molecule type" value="Genomic_DNA"/>
</dbReference>
<gene>
    <name evidence="1" type="primary">thiL</name>
    <name evidence="3" type="ORF">JOF34_000436</name>
</gene>
<proteinExistence type="inferred from homology"/>